<organism evidence="1 2">
    <name type="scientific">Paenibacillus nuruki</name>
    <dbReference type="NCBI Taxonomy" id="1886670"/>
    <lineage>
        <taxon>Bacteria</taxon>
        <taxon>Bacillati</taxon>
        <taxon>Bacillota</taxon>
        <taxon>Bacilli</taxon>
        <taxon>Bacillales</taxon>
        <taxon>Paenibacillaceae</taxon>
        <taxon>Paenibacillus</taxon>
    </lineage>
</organism>
<comment type="caution">
    <text evidence="1">The sequence shown here is derived from an EMBL/GenBank/DDBJ whole genome shotgun (WGS) entry which is preliminary data.</text>
</comment>
<reference evidence="1 2" key="1">
    <citation type="submission" date="2016-08" db="EMBL/GenBank/DDBJ databases">
        <title>Genome sequencing of Paenibacillus sp. TI45-13ar, isolated from Korean traditional nuruk.</title>
        <authorList>
            <person name="Kim S.-J."/>
        </authorList>
    </citation>
    <scope>NUCLEOTIDE SEQUENCE [LARGE SCALE GENOMIC DNA]</scope>
    <source>
        <strain evidence="1 2">TI45-13ar</strain>
    </source>
</reference>
<gene>
    <name evidence="1" type="ORF">PTI45_03935</name>
</gene>
<accession>A0A1E3KYT3</accession>
<evidence type="ECO:0000313" key="2">
    <source>
        <dbReference type="Proteomes" id="UP000094578"/>
    </source>
</evidence>
<keyword evidence="2" id="KW-1185">Reference proteome</keyword>
<dbReference type="Proteomes" id="UP000094578">
    <property type="component" value="Unassembled WGS sequence"/>
</dbReference>
<proteinExistence type="predicted"/>
<sequence length="373" mass="43105">MWNSYVDQTQKEFLVDWIEHYILKSTSISWIEKGIFIYLLTGKSSKKDIYSSHVDTAFDISISLRKLMSNKFITYNKDSHKYDLVIDFSKTLFAFKLTQDDTLNSLMDDPDISYAAKGLITFISTYSNLQISIKSVLKYSSATELELMTIVNELIDAGYLYGNKHTVSLNSSFPSTNLSLIKSRIEQIYQDALKSQLILYLSDCNPNHFKGWSDLLYSRCYNLSILQIAIIASDNVSLYKLLDHNIITDYTPYDPLKIAYLFHNHSSLSILLGSSAITENSKNVYELFAKMIMDNQPFEYINYFLDLVDNKSRVSWISYLMMPAMYCKRYDLLKRLLEIGADPCQNVSSHQTLFDLAVRQEDVDAILLMKEYK</sequence>
<name>A0A1E3KYT3_9BACL</name>
<evidence type="ECO:0008006" key="3">
    <source>
        <dbReference type="Google" id="ProtNLM"/>
    </source>
</evidence>
<dbReference type="AlphaFoldDB" id="A0A1E3KYT3"/>
<protein>
    <recommendedName>
        <fullName evidence="3">Ankyrin repeat protein</fullName>
    </recommendedName>
</protein>
<evidence type="ECO:0000313" key="1">
    <source>
        <dbReference type="EMBL" id="ODP26698.1"/>
    </source>
</evidence>
<dbReference type="InterPro" id="IPR036770">
    <property type="entry name" value="Ankyrin_rpt-contain_sf"/>
</dbReference>
<dbReference type="SUPFAM" id="SSF48403">
    <property type="entry name" value="Ankyrin repeat"/>
    <property type="match status" value="1"/>
</dbReference>
<dbReference type="EMBL" id="MDER01000076">
    <property type="protein sequence ID" value="ODP26698.1"/>
    <property type="molecule type" value="Genomic_DNA"/>
</dbReference>